<dbReference type="GO" id="GO:0005524">
    <property type="term" value="F:ATP binding"/>
    <property type="evidence" value="ECO:0007669"/>
    <property type="project" value="UniProtKB-UniRule"/>
</dbReference>
<dbReference type="GO" id="GO:0061631">
    <property type="term" value="F:ubiquitin conjugating enzyme activity"/>
    <property type="evidence" value="ECO:0000318"/>
    <property type="project" value="GO_Central"/>
</dbReference>
<evidence type="ECO:0000313" key="8">
    <source>
        <dbReference type="RefSeq" id="XP_004913986.1"/>
    </source>
</evidence>
<dbReference type="GO" id="GO:0006281">
    <property type="term" value="P:DNA repair"/>
    <property type="evidence" value="ECO:0000318"/>
    <property type="project" value="GO_Central"/>
</dbReference>
<dbReference type="SMART" id="SM00212">
    <property type="entry name" value="UBCc"/>
    <property type="match status" value="1"/>
</dbReference>
<evidence type="ECO:0000259" key="5">
    <source>
        <dbReference type="PROSITE" id="PS50127"/>
    </source>
</evidence>
<feature type="domain" description="UBC core" evidence="5">
    <location>
        <begin position="5"/>
        <end position="154"/>
    </location>
</feature>
<keyword evidence="4" id="KW-0067">ATP-binding</keyword>
<dbReference type="PROSITE" id="PS50127">
    <property type="entry name" value="UBC_2"/>
    <property type="match status" value="1"/>
</dbReference>
<dbReference type="InterPro" id="IPR050113">
    <property type="entry name" value="Ub_conjugating_enzyme"/>
</dbReference>
<protein>
    <submittedName>
        <fullName evidence="6 8">Ubiquitin-conjugating enzyme E2 U</fullName>
    </submittedName>
</protein>
<dbReference type="GO" id="GO:0033503">
    <property type="term" value="C:HULC complex"/>
    <property type="evidence" value="ECO:0000318"/>
    <property type="project" value="GO_Central"/>
</dbReference>
<reference evidence="8" key="3">
    <citation type="submission" date="2025-04" db="UniProtKB">
        <authorList>
            <consortium name="RefSeq"/>
        </authorList>
    </citation>
    <scope>IDENTIFICATION</scope>
    <source>
        <strain evidence="8">Nigerian</strain>
        <tissue evidence="8">Liver and blood</tissue>
    </source>
</reference>
<dbReference type="AGR" id="Xenbase:XB-GENE-980226"/>
<dbReference type="FunFam" id="3.10.110.10:FF:000166">
    <property type="entry name" value="Ubiquitin conjugating enzyme E2 U"/>
    <property type="match status" value="1"/>
</dbReference>
<dbReference type="GO" id="GO:0043161">
    <property type="term" value="P:proteasome-mediated ubiquitin-dependent protein catabolic process"/>
    <property type="evidence" value="ECO:0000318"/>
    <property type="project" value="GO_Central"/>
</dbReference>
<dbReference type="InterPro" id="IPR023313">
    <property type="entry name" value="UBQ-conjugating_AS"/>
</dbReference>
<dbReference type="InterPro" id="IPR000608">
    <property type="entry name" value="UBC"/>
</dbReference>
<evidence type="ECO:0000256" key="3">
    <source>
        <dbReference type="PROSITE-ProRule" id="PRU10133"/>
    </source>
</evidence>
<dbReference type="GO" id="GO:0000209">
    <property type="term" value="P:protein polyubiquitination"/>
    <property type="evidence" value="ECO:0000318"/>
    <property type="project" value="GO_Central"/>
</dbReference>
<dbReference type="CTD" id="148581"/>
<dbReference type="KEGG" id="xtr:101733423"/>
<dbReference type="Bgee" id="ENSXETG00000035592">
    <property type="expression patterns" value="Expressed in heart and 4 other cell types or tissues"/>
</dbReference>
<dbReference type="Proteomes" id="UP000008143">
    <property type="component" value="Chromosome 4"/>
</dbReference>
<evidence type="ECO:0000256" key="4">
    <source>
        <dbReference type="RuleBase" id="RU362109"/>
    </source>
</evidence>
<dbReference type="AlphaFoldDB" id="A0A6I8QZT0"/>
<dbReference type="Pfam" id="PF00179">
    <property type="entry name" value="UQ_con"/>
    <property type="match status" value="1"/>
</dbReference>
<proteinExistence type="inferred from homology"/>
<dbReference type="OrthoDB" id="9978460at2759"/>
<keyword evidence="7" id="KW-1185">Reference proteome</keyword>
<sequence length="317" mass="36068">MMQSRICLLLKREYQDLKENQLFGISAAPISDNLVEWIAKVQGLKDSIWEGAVLQLAMRYTEKYNYEPPSIKFNTIPFHPNVDPVSGKLCLPFLDIPEQWNPCITMSNMLLTIQAMLSNPVSENAVNLEAAQMLKINPSMYRAVVSNCVRVCRLIECGSLQSSATVRKIQDVNTPTEKRKIKPVSFEDYHRNWTEIATSKPAEDLNHLSYNEATFNTGTSSQWNYNKHLIIQNSETTPKHILLEMDTQLHTLCSLSGARHLTTATHMKEKEQLSKGESYVKTLSSHHGVVSDREPWETEVDKLVAWTDSLCIDLLED</sequence>
<dbReference type="OMA" id="SEDMMQW"/>
<reference evidence="6" key="2">
    <citation type="submission" date="2020-05" db="UniProtKB">
        <authorList>
            <consortium name="Ensembl"/>
        </authorList>
    </citation>
    <scope>IDENTIFICATION</scope>
</reference>
<dbReference type="Xenbase" id="XB-GENE-980226">
    <property type="gene designation" value="ube2u"/>
</dbReference>
<dbReference type="PANTHER" id="PTHR24067">
    <property type="entry name" value="UBIQUITIN-CONJUGATING ENZYME E2"/>
    <property type="match status" value="1"/>
</dbReference>
<dbReference type="InterPro" id="IPR016135">
    <property type="entry name" value="UBQ-conjugating_enzyme/RWD"/>
</dbReference>
<name>A0A6I8QZT0_XENTR</name>
<evidence type="ECO:0000313" key="7">
    <source>
        <dbReference type="Proteomes" id="UP000008143"/>
    </source>
</evidence>
<organism evidence="6">
    <name type="scientific">Xenopus tropicalis</name>
    <name type="common">Western clawed frog</name>
    <name type="synonym">Silurana tropicalis</name>
    <dbReference type="NCBI Taxonomy" id="8364"/>
    <lineage>
        <taxon>Eukaryota</taxon>
        <taxon>Metazoa</taxon>
        <taxon>Chordata</taxon>
        <taxon>Craniata</taxon>
        <taxon>Vertebrata</taxon>
        <taxon>Euteleostomi</taxon>
        <taxon>Amphibia</taxon>
        <taxon>Batrachia</taxon>
        <taxon>Anura</taxon>
        <taxon>Pipoidea</taxon>
        <taxon>Pipidae</taxon>
        <taxon>Xenopodinae</taxon>
        <taxon>Xenopus</taxon>
        <taxon>Silurana</taxon>
    </lineage>
</organism>
<keyword evidence="1" id="KW-0808">Transferase</keyword>
<accession>A0A6I8QZT0</accession>
<evidence type="ECO:0000313" key="9">
    <source>
        <dbReference type="Xenbase" id="XB-GENE-980226"/>
    </source>
</evidence>
<dbReference type="Reactome" id="R-XTR-983168">
    <property type="pathway name" value="Antigen processing: Ubiquitination &amp; Proteasome degradation"/>
</dbReference>
<reference evidence="6" key="1">
    <citation type="journal article" date="2010" name="Science">
        <title>The genome of the Western clawed frog Xenopus tropicalis.</title>
        <authorList>
            <person name="Hellsten U."/>
            <person name="Harland R.M."/>
            <person name="Gilchrist M.J."/>
            <person name="Hendrix D."/>
            <person name="Jurka J."/>
            <person name="Kapitonov V."/>
            <person name="Ovcharenko I."/>
            <person name="Putnam N.H."/>
            <person name="Shu S."/>
            <person name="Taher L."/>
            <person name="Blitz I.L."/>
            <person name="Blumberg B."/>
            <person name="Dichmann D.S."/>
            <person name="Dubchak I."/>
            <person name="Amaya E."/>
            <person name="Detter J.C."/>
            <person name="Fletcher R."/>
            <person name="Gerhard D.S."/>
            <person name="Goodstein D."/>
            <person name="Graves T."/>
            <person name="Grigoriev I.V."/>
            <person name="Grimwood J."/>
            <person name="Kawashima T."/>
            <person name="Lindquist E."/>
            <person name="Lucas S.M."/>
            <person name="Mead P.E."/>
            <person name="Mitros T."/>
            <person name="Ogino H."/>
            <person name="Ohta Y."/>
            <person name="Poliakov A.V."/>
            <person name="Pollet N."/>
            <person name="Robert J."/>
            <person name="Salamov A."/>
            <person name="Sater A.K."/>
            <person name="Schmutz J."/>
            <person name="Terry A."/>
            <person name="Vize P.D."/>
            <person name="Warren W.C."/>
            <person name="Wells D."/>
            <person name="Wills A."/>
            <person name="Wilson R.K."/>
            <person name="Zimmerman L.B."/>
            <person name="Zorn A.M."/>
            <person name="Grainger R."/>
            <person name="Grammer T."/>
            <person name="Khokha M.K."/>
            <person name="Richardson P.M."/>
            <person name="Rokhsar D.S."/>
        </authorList>
    </citation>
    <scope>NUCLEOTIDE SEQUENCE [LARGE SCALE GENOMIC DNA]</scope>
    <source>
        <strain evidence="6">Nigerian</strain>
    </source>
</reference>
<dbReference type="Gene3D" id="3.10.110.10">
    <property type="entry name" value="Ubiquitin Conjugating Enzyme"/>
    <property type="match status" value="1"/>
</dbReference>
<dbReference type="PROSITE" id="PS00183">
    <property type="entry name" value="UBC_1"/>
    <property type="match status" value="1"/>
</dbReference>
<keyword evidence="2 4" id="KW-0833">Ubl conjugation pathway</keyword>
<dbReference type="Ensembl" id="ENSXETT00000077426">
    <property type="protein sequence ID" value="ENSXETP00000079107"/>
    <property type="gene ID" value="ENSXETG00000035592"/>
</dbReference>
<gene>
    <name evidence="6 8 9" type="primary">ube2u</name>
</gene>
<keyword evidence="4" id="KW-0547">Nucleotide-binding</keyword>
<evidence type="ECO:0000256" key="2">
    <source>
        <dbReference type="ARBA" id="ARBA00022786"/>
    </source>
</evidence>
<dbReference type="GeneID" id="101733423"/>
<dbReference type="SUPFAM" id="SSF54495">
    <property type="entry name" value="UBC-like"/>
    <property type="match status" value="1"/>
</dbReference>
<feature type="active site" description="Glycyl thioester intermediate" evidence="3">
    <location>
        <position position="90"/>
    </location>
</feature>
<evidence type="ECO:0000313" key="6">
    <source>
        <dbReference type="Ensembl" id="ENSXETP00000079107"/>
    </source>
</evidence>
<dbReference type="GeneTree" id="ENSGT00940000162256"/>
<evidence type="ECO:0000256" key="1">
    <source>
        <dbReference type="ARBA" id="ARBA00022679"/>
    </source>
</evidence>
<dbReference type="RefSeq" id="XP_004913986.1">
    <property type="nucleotide sequence ID" value="XM_004913929.4"/>
</dbReference>
<comment type="similarity">
    <text evidence="4">Belongs to the ubiquitin-conjugating enzyme family.</text>
</comment>
<dbReference type="CDD" id="cd23806">
    <property type="entry name" value="UBCc_UBE2U"/>
    <property type="match status" value="1"/>
</dbReference>